<feature type="transmembrane region" description="Helical" evidence="7">
    <location>
        <begin position="82"/>
        <end position="101"/>
    </location>
</feature>
<evidence type="ECO:0000256" key="4">
    <source>
        <dbReference type="ARBA" id="ARBA00022692"/>
    </source>
</evidence>
<dbReference type="Gene3D" id="1.20.120.1220">
    <property type="match status" value="1"/>
</dbReference>
<feature type="transmembrane region" description="Helical" evidence="7">
    <location>
        <begin position="139"/>
        <end position="159"/>
    </location>
</feature>
<keyword evidence="4 7" id="KW-0812">Transmembrane</keyword>
<evidence type="ECO:0000256" key="3">
    <source>
        <dbReference type="ARBA" id="ARBA00022475"/>
    </source>
</evidence>
<sequence length="270" mass="29664">MFTTDLSFITYFLSSAAIFGAIVGSFLNVVVLRMRTGRGLGGRSACMACMKTLSGKELVPVLSYVLQRGKCASCKSAISIQYVLIEATTALAFALIAWKIFFGAGDVDFEALLLFFAFSIITASFFIAIVAYDIKHMMIPDIFVLALYVLAIVRLVFLWQIGTPLFAQVLSALLIAIFFLALWALSGGRWLGFGDVKLILPLALLLPWDDNLVAVVLAFWSGAIVGVCLVLAGRFRFTKRYKMKSEIPFAPFLILGTAIAYFVDIPLFPF</sequence>
<evidence type="ECO:0000259" key="9">
    <source>
        <dbReference type="Pfam" id="PF06750"/>
    </source>
</evidence>
<evidence type="ECO:0000256" key="2">
    <source>
        <dbReference type="ARBA" id="ARBA00005801"/>
    </source>
</evidence>
<feature type="transmembrane region" description="Helical" evidence="7">
    <location>
        <begin position="113"/>
        <end position="132"/>
    </location>
</feature>
<evidence type="ECO:0000256" key="5">
    <source>
        <dbReference type="ARBA" id="ARBA00022989"/>
    </source>
</evidence>
<dbReference type="Pfam" id="PF06750">
    <property type="entry name" value="A24_N_bact"/>
    <property type="match status" value="1"/>
</dbReference>
<dbReference type="Pfam" id="PF01478">
    <property type="entry name" value="Peptidase_A24"/>
    <property type="match status" value="1"/>
</dbReference>
<feature type="transmembrane region" description="Helical" evidence="7">
    <location>
        <begin position="247"/>
        <end position="268"/>
    </location>
</feature>
<comment type="similarity">
    <text evidence="2">Belongs to the peptidase A24 family.</text>
</comment>
<organism evidence="10 11">
    <name type="scientific">Candidatus Vogelbacteria bacterium CG10_big_fil_rev_8_21_14_0_10_45_14</name>
    <dbReference type="NCBI Taxonomy" id="1975042"/>
    <lineage>
        <taxon>Bacteria</taxon>
        <taxon>Candidatus Vogeliibacteriota</taxon>
    </lineage>
</organism>
<dbReference type="AlphaFoldDB" id="A0A2H0RJF4"/>
<accession>A0A2H0RJF4</accession>
<feature type="transmembrane region" description="Helical" evidence="7">
    <location>
        <begin position="214"/>
        <end position="235"/>
    </location>
</feature>
<dbReference type="InterPro" id="IPR050882">
    <property type="entry name" value="Prepilin_peptidase/N-MTase"/>
</dbReference>
<comment type="caution">
    <text evidence="10">The sequence shown here is derived from an EMBL/GenBank/DDBJ whole genome shotgun (WGS) entry which is preliminary data.</text>
</comment>
<dbReference type="GO" id="GO:0004190">
    <property type="term" value="F:aspartic-type endopeptidase activity"/>
    <property type="evidence" value="ECO:0007669"/>
    <property type="project" value="InterPro"/>
</dbReference>
<evidence type="ECO:0008006" key="12">
    <source>
        <dbReference type="Google" id="ProtNLM"/>
    </source>
</evidence>
<reference evidence="10 11" key="1">
    <citation type="submission" date="2017-09" db="EMBL/GenBank/DDBJ databases">
        <title>Depth-based differentiation of microbial function through sediment-hosted aquifers and enrichment of novel symbionts in the deep terrestrial subsurface.</title>
        <authorList>
            <person name="Probst A.J."/>
            <person name="Ladd B."/>
            <person name="Jarett J.K."/>
            <person name="Geller-Mcgrath D.E."/>
            <person name="Sieber C.M."/>
            <person name="Emerson J.B."/>
            <person name="Anantharaman K."/>
            <person name="Thomas B.C."/>
            <person name="Malmstrom R."/>
            <person name="Stieglmeier M."/>
            <person name="Klingl A."/>
            <person name="Woyke T."/>
            <person name="Ryan C.M."/>
            <person name="Banfield J.F."/>
        </authorList>
    </citation>
    <scope>NUCLEOTIDE SEQUENCE [LARGE SCALE GENOMIC DNA]</scope>
    <source>
        <strain evidence="10">CG10_big_fil_rev_8_21_14_0_10_45_14</strain>
    </source>
</reference>
<dbReference type="GO" id="GO:0005886">
    <property type="term" value="C:plasma membrane"/>
    <property type="evidence" value="ECO:0007669"/>
    <property type="project" value="UniProtKB-SubCell"/>
</dbReference>
<dbReference type="InterPro" id="IPR010627">
    <property type="entry name" value="Prepilin_pept_A24_N"/>
</dbReference>
<feature type="transmembrane region" description="Helical" evidence="7">
    <location>
        <begin position="165"/>
        <end position="183"/>
    </location>
</feature>
<feature type="transmembrane region" description="Helical" evidence="7">
    <location>
        <begin position="6"/>
        <end position="31"/>
    </location>
</feature>
<dbReference type="InterPro" id="IPR000045">
    <property type="entry name" value="Prepilin_IV_endopep_pep"/>
</dbReference>
<feature type="domain" description="Prepilin type IV endopeptidase peptidase" evidence="8">
    <location>
        <begin position="120"/>
        <end position="227"/>
    </location>
</feature>
<keyword evidence="6 7" id="KW-0472">Membrane</keyword>
<dbReference type="GO" id="GO:0006465">
    <property type="term" value="P:signal peptide processing"/>
    <property type="evidence" value="ECO:0007669"/>
    <property type="project" value="TreeGrafter"/>
</dbReference>
<dbReference type="PANTHER" id="PTHR30487:SF0">
    <property type="entry name" value="PREPILIN LEADER PEPTIDASE_N-METHYLTRANSFERASE-RELATED"/>
    <property type="match status" value="1"/>
</dbReference>
<evidence type="ECO:0000313" key="11">
    <source>
        <dbReference type="Proteomes" id="UP000230833"/>
    </source>
</evidence>
<proteinExistence type="inferred from homology"/>
<dbReference type="PANTHER" id="PTHR30487">
    <property type="entry name" value="TYPE 4 PREPILIN-LIKE PROTEINS LEADER PEPTIDE-PROCESSING ENZYME"/>
    <property type="match status" value="1"/>
</dbReference>
<evidence type="ECO:0000256" key="7">
    <source>
        <dbReference type="SAM" id="Phobius"/>
    </source>
</evidence>
<keyword evidence="5 7" id="KW-1133">Transmembrane helix</keyword>
<feature type="domain" description="Prepilin peptidase A24 N-terminal" evidence="9">
    <location>
        <begin position="18"/>
        <end position="99"/>
    </location>
</feature>
<gene>
    <name evidence="10" type="ORF">COV07_03345</name>
</gene>
<name>A0A2H0RJF4_9BACT</name>
<evidence type="ECO:0000259" key="8">
    <source>
        <dbReference type="Pfam" id="PF01478"/>
    </source>
</evidence>
<dbReference type="Proteomes" id="UP000230833">
    <property type="component" value="Unassembled WGS sequence"/>
</dbReference>
<evidence type="ECO:0000313" key="10">
    <source>
        <dbReference type="EMBL" id="PIR46623.1"/>
    </source>
</evidence>
<comment type="subcellular location">
    <subcellularLocation>
        <location evidence="1">Cell membrane</location>
        <topology evidence="1">Multi-pass membrane protein</topology>
    </subcellularLocation>
</comment>
<dbReference type="EMBL" id="PCYL01000034">
    <property type="protein sequence ID" value="PIR46623.1"/>
    <property type="molecule type" value="Genomic_DNA"/>
</dbReference>
<protein>
    <recommendedName>
        <fullName evidence="12">Prepilin peptidase</fullName>
    </recommendedName>
</protein>
<evidence type="ECO:0000256" key="1">
    <source>
        <dbReference type="ARBA" id="ARBA00004651"/>
    </source>
</evidence>
<keyword evidence="3" id="KW-1003">Cell membrane</keyword>
<evidence type="ECO:0000256" key="6">
    <source>
        <dbReference type="ARBA" id="ARBA00023136"/>
    </source>
</evidence>